<protein>
    <submittedName>
        <fullName evidence="1">Uncharacterized protein</fullName>
    </submittedName>
</protein>
<dbReference type="Gene3D" id="1.25.40.10">
    <property type="entry name" value="Tetratricopeptide repeat domain"/>
    <property type="match status" value="2"/>
</dbReference>
<dbReference type="Pfam" id="PF13424">
    <property type="entry name" value="TPR_12"/>
    <property type="match status" value="1"/>
</dbReference>
<evidence type="ECO:0000313" key="1">
    <source>
        <dbReference type="EMBL" id="AZR74401.1"/>
    </source>
</evidence>
<dbReference type="KEGG" id="aft:BBF96_14000"/>
<dbReference type="RefSeq" id="WP_127017757.1">
    <property type="nucleotide sequence ID" value="NZ_CP016379.1"/>
</dbReference>
<dbReference type="Pfam" id="PF13181">
    <property type="entry name" value="TPR_8"/>
    <property type="match status" value="1"/>
</dbReference>
<sequence>MLEQLKKELKKRIKNGLEDETLKRLYTKEVKILFESIIDAKDIDDIAVQVKLKLVQKLFKEYRYQEAISLLEDLLANKNLLSKEDFLKVLEKKGIALSRSGRYEEAEEIFKELMESDINSFKCRGMINLGIIYIHLNKYSGKRLLNEAYQLLIEAQKLIEPDNWENRFQILYNLAIIFFEKGRFLESLKNLETALTLTDSEQHKAMVYNEMARVFITQSRIDLAKDYLDRAERILIKRPNYNELALAWNLHIRGLWHKKKGEFTNAINCFELALSTFVEKEFFSEAAEVSYELYVLNKFLESGEAEEYLDDYQYYSRLIS</sequence>
<organism evidence="1 2">
    <name type="scientific">Anoxybacter fermentans</name>
    <dbReference type="NCBI Taxonomy" id="1323375"/>
    <lineage>
        <taxon>Bacteria</taxon>
        <taxon>Bacillati</taxon>
        <taxon>Bacillota</taxon>
        <taxon>Clostridia</taxon>
        <taxon>Halanaerobiales</taxon>
        <taxon>Anoxybacter</taxon>
    </lineage>
</organism>
<dbReference type="AlphaFoldDB" id="A0A3S9T1H5"/>
<dbReference type="NCBIfam" id="TIGR00756">
    <property type="entry name" value="PPR"/>
    <property type="match status" value="1"/>
</dbReference>
<dbReference type="SUPFAM" id="SSF48452">
    <property type="entry name" value="TPR-like"/>
    <property type="match status" value="1"/>
</dbReference>
<dbReference type="InterPro" id="IPR011990">
    <property type="entry name" value="TPR-like_helical_dom_sf"/>
</dbReference>
<evidence type="ECO:0000313" key="2">
    <source>
        <dbReference type="Proteomes" id="UP000267250"/>
    </source>
</evidence>
<dbReference type="InterPro" id="IPR019734">
    <property type="entry name" value="TPR_rpt"/>
</dbReference>
<gene>
    <name evidence="1" type="ORF">BBF96_14000</name>
</gene>
<reference evidence="1 2" key="1">
    <citation type="submission" date="2016-07" db="EMBL/GenBank/DDBJ databases">
        <title>Genome and transcriptome analysis of iron-reducing fermentative bacteria Anoxybacter fermentans.</title>
        <authorList>
            <person name="Zeng X."/>
            <person name="Shao Z."/>
        </authorList>
    </citation>
    <scope>NUCLEOTIDE SEQUENCE [LARGE SCALE GENOMIC DNA]</scope>
    <source>
        <strain evidence="1 2">DY22613</strain>
    </source>
</reference>
<dbReference type="OrthoDB" id="252257at2"/>
<proteinExistence type="predicted"/>
<keyword evidence="2" id="KW-1185">Reference proteome</keyword>
<dbReference type="InterPro" id="IPR002885">
    <property type="entry name" value="PPR_rpt"/>
</dbReference>
<accession>A0A3S9T1H5</accession>
<dbReference type="Proteomes" id="UP000267250">
    <property type="component" value="Chromosome"/>
</dbReference>
<dbReference type="EMBL" id="CP016379">
    <property type="protein sequence ID" value="AZR74401.1"/>
    <property type="molecule type" value="Genomic_DNA"/>
</dbReference>
<dbReference type="SMART" id="SM00028">
    <property type="entry name" value="TPR"/>
    <property type="match status" value="4"/>
</dbReference>
<name>A0A3S9T1H5_9FIRM</name>